<proteinExistence type="predicted"/>
<evidence type="ECO:0000256" key="1">
    <source>
        <dbReference type="SAM" id="Phobius"/>
    </source>
</evidence>
<comment type="caution">
    <text evidence="2">The sequence shown here is derived from an EMBL/GenBank/DDBJ whole genome shotgun (WGS) entry which is preliminary data.</text>
</comment>
<keyword evidence="1" id="KW-1133">Transmembrane helix</keyword>
<dbReference type="PANTHER" id="PTHR34064">
    <property type="entry name" value="OS04G0672300 PROTEIN"/>
    <property type="match status" value="1"/>
</dbReference>
<gene>
    <name evidence="2" type="ORF">ILEXP_LOCUS16936</name>
</gene>
<feature type="transmembrane region" description="Helical" evidence="1">
    <location>
        <begin position="122"/>
        <end position="142"/>
    </location>
</feature>
<keyword evidence="3" id="KW-1185">Reference proteome</keyword>
<accession>A0ABC8S1Q6</accession>
<organism evidence="2 3">
    <name type="scientific">Ilex paraguariensis</name>
    <name type="common">yerba mate</name>
    <dbReference type="NCBI Taxonomy" id="185542"/>
    <lineage>
        <taxon>Eukaryota</taxon>
        <taxon>Viridiplantae</taxon>
        <taxon>Streptophyta</taxon>
        <taxon>Embryophyta</taxon>
        <taxon>Tracheophyta</taxon>
        <taxon>Spermatophyta</taxon>
        <taxon>Magnoliopsida</taxon>
        <taxon>eudicotyledons</taxon>
        <taxon>Gunneridae</taxon>
        <taxon>Pentapetalae</taxon>
        <taxon>asterids</taxon>
        <taxon>campanulids</taxon>
        <taxon>Aquifoliales</taxon>
        <taxon>Aquifoliaceae</taxon>
        <taxon>Ilex</taxon>
    </lineage>
</organism>
<dbReference type="EMBL" id="CAUOFW020001817">
    <property type="protein sequence ID" value="CAK9148948.1"/>
    <property type="molecule type" value="Genomic_DNA"/>
</dbReference>
<evidence type="ECO:0000313" key="2">
    <source>
        <dbReference type="EMBL" id="CAK9148948.1"/>
    </source>
</evidence>
<dbReference type="Proteomes" id="UP001642360">
    <property type="component" value="Unassembled WGS sequence"/>
</dbReference>
<evidence type="ECO:0000313" key="3">
    <source>
        <dbReference type="Proteomes" id="UP001642360"/>
    </source>
</evidence>
<dbReference type="PANTHER" id="PTHR34064:SF5">
    <property type="entry name" value="PROTEIN, PUTATIVE-RELATED"/>
    <property type="match status" value="1"/>
</dbReference>
<dbReference type="AlphaFoldDB" id="A0ABC8S1Q6"/>
<name>A0ABC8S1Q6_9AQUA</name>
<reference evidence="2 3" key="1">
    <citation type="submission" date="2024-02" db="EMBL/GenBank/DDBJ databases">
        <authorList>
            <person name="Vignale AGUSTIN F."/>
            <person name="Sosa J E."/>
            <person name="Modenutti C."/>
        </authorList>
    </citation>
    <scope>NUCLEOTIDE SEQUENCE [LARGE SCALE GENOMIC DNA]</scope>
</reference>
<keyword evidence="1" id="KW-0472">Membrane</keyword>
<keyword evidence="1" id="KW-0812">Transmembrane</keyword>
<protein>
    <submittedName>
        <fullName evidence="2">Uncharacterized protein</fullName>
    </submittedName>
</protein>
<sequence length="154" mass="17880">MYLDAQSNHQNHIDLKMENVDLFTPHILDMDIEKGKLEIPKSNDETIGNLKTEDPLTHWQRTLQRQLSLQIKGKFMHLLMTDNLVLPKFISRDKSGTERVHDMPNNRSRKYKRSASFNSRKVVLLFSVLSSMGTIILIYLTLRARQMGDGYAHV</sequence>